<keyword evidence="2" id="KW-0812">Transmembrane</keyword>
<feature type="transmembrane region" description="Helical" evidence="2">
    <location>
        <begin position="1508"/>
        <end position="1531"/>
    </location>
</feature>
<organism evidence="3">
    <name type="scientific">Babesia bigemina</name>
    <dbReference type="NCBI Taxonomy" id="5866"/>
    <lineage>
        <taxon>Eukaryota</taxon>
        <taxon>Sar</taxon>
        <taxon>Alveolata</taxon>
        <taxon>Apicomplexa</taxon>
        <taxon>Aconoidasida</taxon>
        <taxon>Piroplasmida</taxon>
        <taxon>Babesiidae</taxon>
        <taxon>Babesia</taxon>
    </lineage>
</organism>
<dbReference type="OrthoDB" id="5792673at2759"/>
<evidence type="ECO:0008006" key="5">
    <source>
        <dbReference type="Google" id="ProtNLM"/>
    </source>
</evidence>
<dbReference type="RefSeq" id="XP_012770729.1">
    <property type="nucleotide sequence ID" value="XM_012915275.1"/>
</dbReference>
<dbReference type="RefSeq" id="XP_012770543.1">
    <property type="nucleotide sequence ID" value="XM_012915089.1"/>
</dbReference>
<keyword evidence="1" id="KW-0175">Coiled coil</keyword>
<dbReference type="KEGG" id="bbig:BBBOND_0004430"/>
<proteinExistence type="predicted"/>
<dbReference type="VEuPathDB" id="PiroplasmaDB:BBBOND_0004430"/>
<dbReference type="EMBL" id="LK055038">
    <property type="protein sequence ID" value="CDR71596.1"/>
    <property type="molecule type" value="Genomic_DNA"/>
</dbReference>
<evidence type="ECO:0000313" key="4">
    <source>
        <dbReference type="EMBL" id="CDR71785.1"/>
    </source>
</evidence>
<keyword evidence="2" id="KW-0472">Membrane</keyword>
<feature type="coiled-coil region" evidence="1">
    <location>
        <begin position="618"/>
        <end position="662"/>
    </location>
</feature>
<dbReference type="KEGG" id="bbig:BBBOND_0002490"/>
<sequence>MGFLSGVLGAVKDDEAVKTYDKYMDRKLSEVLKEVNKNIGSGREGLVASVDAVKGWLEKYNENVNEKTKKVTDELNKLNRTTINKNISEIKDNLPLQNQLSTWKETVADVFSEIVTIKTKHISQLDKALKTKISSEIKVINKSVEMLVQSANNGTLAEQVRKVDEELQMQLWKILEAIGKLEHEKNQRFNSIRESFKHCQKFLDEMFDFAYKREVLGKFEDIKNKLTQLDSSNTDVGGNGKNSRLYNDVEELRLNVEKIGEQLKIGSQNVSTWKSAADSAVREAKAKCEAILAKVHEKPTKGEVDIKEHATKLQQKATNLLQGYRTVHNTLDTLVRDIQTEVSNLKAHIAEDLKKLKESVEGKISGHVKNVMNAILGAAGVASASVAYGAFEALRNGKLNGKLKELVQHITENDLLAMRIQGFLRELKTKLTLSSDSTVDTLPNNHQTLANGIITEFKDIATVEFKNPENMKSNEYKDFATVMNNYHHSITGTSSQLQQKIKTIDNAMQDFKDMASFKDHDADLRRGDIQSAKKAVDAHVTKITDELKAIAGLVEHDKKQELQKVGDPDGVTDYLKDLENMFTKTIKATLTTAELKSQTIKGLQQIHDDLDEINTESVTEATARLQVLLAKVKELENVPKFVDEAKNQVVELMDKLRSELHDKLHNIRIAVNFANERLTQRTDTLKQSVSAAFATLTSAVRSLFAEQHKADLLALQTLVVDQTRVIRKIINDDKTIGLKGLLAKLSTTFTLNNLKLPTDLKLCVYADNVKKYCTMFFEMLITQPDLSDLSPDRLTPLAGALSALLSTMHQQRHFSATVSRNLADLQAALNALTPSGFAEASPLLNVVKRGVQAFHGELAKQYVSRYSGETFGDLVEIKENKIVKLRPYGSNMSKVCLTVISIIYNALKMLLKYCVSRSKSERINKSTELGMFFTEQGYDVSEKGNQNGELQDKEGVLGFHIYKKLVGDDKRVYKKHDPRQDDGPIAILHELLQEYYKIGHVATFSAKKRPCNIFEMLCWITALPCNSVYEELLVDAVSELFVDPKAKVSDGELSATVVSDKLPAHPQHIAYDDTVRALKRLCSRSYDVLTCISGYGDEYTTYAVDFCDNSLQLSYPSNSTECLELLLDILRRLLPVFRFLHSQCKLETQHLGWSNCLYGKDISTGKSHCDKHPDDKQTDCLPRSPLQSYLSDTLPGHLPHNLTAMGCKSVCSNCPKSLPGQPCLTPLGFRGFSGSTKPGKELCKVLTKFLDNSNINSLICLMTKPPSTLPEHFQFALTLGNMLHKGKSSGGNGVSAAFRTSIENASIRLYENPLELTDALSDAYGNTQADHRHTSREPKHAPLSSLSMNQSCMLPKTDNIFCGPYLQSLCHDSYYSLAEKHCNLYLSWAIYLPWQFWNYLKTLYDSFCGISCQDWGCSGCLRGDKCKTGKHGTDYNCRCWSVVKCRGVQSTFYSYGFTFGDAKTLLDENELRYCHDFCKQLENILNSQFFKDLLQKCDEFIFTIRAPFLWMTVALWSLSLFYLICVMVGRLDVLHIRSHLRIPSSHRITAQSLLAAAQVGRLAKISYLQP</sequence>
<dbReference type="EMBL" id="LK055168">
    <property type="protein sequence ID" value="CDR71785.1"/>
    <property type="molecule type" value="Genomic_DNA"/>
</dbReference>
<keyword evidence="2" id="KW-1133">Transmembrane helix</keyword>
<evidence type="ECO:0000256" key="1">
    <source>
        <dbReference type="SAM" id="Coils"/>
    </source>
</evidence>
<evidence type="ECO:0000313" key="3">
    <source>
        <dbReference type="EMBL" id="CDR71596.1"/>
    </source>
</evidence>
<name>A0A061BJH0_BABBI</name>
<dbReference type="GeneID" id="24562002"/>
<dbReference type="GeneID" id="24561819"/>
<accession>A0A061BJH0</accession>
<dbReference type="VEuPathDB" id="PiroplasmaDB:BBBOND_0002490"/>
<protein>
    <recommendedName>
        <fullName evidence="5">C3H1-type domain-containing protein</fullName>
    </recommendedName>
</protein>
<reference evidence="3" key="1">
    <citation type="journal article" date="2014" name="Nucleic Acids Res.">
        <title>The evolutionary dynamics of variant antigen genes in Babesia reveal a history of genomic innovation underlying host-parasite interaction.</title>
        <authorList>
            <person name="Jackson A.P."/>
            <person name="Otto T.D."/>
            <person name="Darby A."/>
            <person name="Ramaprasad A."/>
            <person name="Xia D."/>
            <person name="Echaide I.E."/>
            <person name="Farber M."/>
            <person name="Gahlot S."/>
            <person name="Gamble J."/>
            <person name="Gupta D."/>
            <person name="Gupta Y."/>
            <person name="Jackson L."/>
            <person name="Malandrin L."/>
            <person name="Malas T.B."/>
            <person name="Moussa E."/>
            <person name="Nair M."/>
            <person name="Reid AJ."/>
            <person name="Sanders M."/>
            <person name="Sharma J."/>
            <person name="Tracey A."/>
            <person name="Quail M.A."/>
            <person name="Weir W."/>
            <person name="Wastling J.M."/>
            <person name="Hall N."/>
            <person name="Willadsen P."/>
            <person name="Lingelbach K."/>
            <person name="Shiels B."/>
            <person name="Tait A."/>
            <person name="Berriman M."/>
            <person name="Allred D.R."/>
            <person name="Pain A."/>
        </authorList>
    </citation>
    <scope>NUCLEOTIDE SEQUENCE</scope>
    <source>
        <strain evidence="3">Bond</strain>
    </source>
</reference>
<gene>
    <name evidence="3" type="ORF">BBBOND_0002490</name>
    <name evidence="4" type="ORF">BBBOND_0004430</name>
</gene>
<evidence type="ECO:0000256" key="2">
    <source>
        <dbReference type="SAM" id="Phobius"/>
    </source>
</evidence>
<reference evidence="3" key="2">
    <citation type="submission" date="2014-06" db="EMBL/GenBank/DDBJ databases">
        <authorList>
            <person name="Aslett M."/>
            <person name="De Silva Nishadi"/>
        </authorList>
    </citation>
    <scope>NUCLEOTIDE SEQUENCE</scope>
    <source>
        <strain evidence="3">Bond</strain>
    </source>
</reference>